<evidence type="ECO:0000256" key="1">
    <source>
        <dbReference type="ARBA" id="ARBA00009477"/>
    </source>
</evidence>
<sequence length="405" mass="43898">MNIKKIILPLLVIAVGIGVGKFLIATGPEAEKQPSEARPVIVEAQPLKLRDYQVTVNASGIVQAQTQTNLVAEVSGKVLEISADFQEGGYFDKNATLLKLDASNYTNAITIAEGDLAQKQLTLQEQQAQAKLAQRDWNLLDGNASRPQSDLAARRPHIAAAQAAINAADAKLQQEKLNLNRTRITAPYRGRVQEKRVDVGQYVTPGTVLGVIYATDAVEVHLPLSLAQYALLNIPEAFRNKAADAALMPKVSFRPTAGNLQDTWQGQVVRSSAALDEKSRQMTVIARIDNPYEAREGVSAPLRIGQYVSAAIQGKLFNNVYVLPSSAVRQGKEILLLQDGKVVVQPIELVWSTESEMVVRSEADLNDKRVITTPLPQATDGQAVQVAGEKKPQAKPADAPQEPKP</sequence>
<feature type="region of interest" description="Disordered" evidence="3">
    <location>
        <begin position="372"/>
        <end position="405"/>
    </location>
</feature>
<dbReference type="SUPFAM" id="SSF111369">
    <property type="entry name" value="HlyD-like secretion proteins"/>
    <property type="match status" value="1"/>
</dbReference>
<dbReference type="Gene3D" id="1.10.287.470">
    <property type="entry name" value="Helix hairpin bin"/>
    <property type="match status" value="1"/>
</dbReference>
<dbReference type="KEGG" id="tun:J9260_11860"/>
<dbReference type="RefSeq" id="WP_210217967.1">
    <property type="nucleotide sequence ID" value="NZ_CP072793.1"/>
</dbReference>
<evidence type="ECO:0000313" key="5">
    <source>
        <dbReference type="EMBL" id="QTR52421.1"/>
    </source>
</evidence>
<comment type="similarity">
    <text evidence="1">Belongs to the membrane fusion protein (MFP) (TC 8.A.1) family.</text>
</comment>
<protein>
    <submittedName>
        <fullName evidence="5">Efflux RND transporter periplasmic adaptor subunit</fullName>
    </submittedName>
</protein>
<evidence type="ECO:0000313" key="6">
    <source>
        <dbReference type="Proteomes" id="UP000672009"/>
    </source>
</evidence>
<reference evidence="5" key="1">
    <citation type="submission" date="2021-04" db="EMBL/GenBank/DDBJ databases">
        <title>Genomics, taxonomy and metabolism of representatives of sulfur bacteria of the genus Thiothrix: Thiothrix fructosivorans QT, Thiothrix unzii A1T and three new species, Thiothrix subterranea sp. nov., Thiothrix litoralis sp. nov. and 'Candidatus Thiothrix anitrata' sp. nov.</title>
        <authorList>
            <person name="Ravin N.V."/>
            <person name="Smolyakov D."/>
            <person name="Rudenko T.S."/>
            <person name="Mardanov A.V."/>
            <person name="Beletsky A.V."/>
            <person name="Markov N.D."/>
            <person name="Fomenkov A.I."/>
            <person name="Roberts R.J."/>
            <person name="Karnachuk O.V."/>
            <person name="Novikov A."/>
            <person name="Grabovich M.Y."/>
        </authorList>
    </citation>
    <scope>NUCLEOTIDE SEQUENCE</scope>
    <source>
        <strain evidence="5">A1</strain>
    </source>
</reference>
<feature type="domain" description="Multidrug resistance protein MdtA-like barrel-sandwich hybrid" evidence="4">
    <location>
        <begin position="70"/>
        <end position="211"/>
    </location>
</feature>
<dbReference type="Pfam" id="PF25917">
    <property type="entry name" value="BSH_RND"/>
    <property type="match status" value="1"/>
</dbReference>
<accession>A0A975F6Q5</accession>
<feature type="coiled-coil region" evidence="2">
    <location>
        <begin position="116"/>
        <end position="178"/>
    </location>
</feature>
<dbReference type="PANTHER" id="PTHR30469:SF12">
    <property type="entry name" value="MULTIDRUG RESISTANCE PROTEIN MDTA"/>
    <property type="match status" value="1"/>
</dbReference>
<keyword evidence="2" id="KW-0175">Coiled coil</keyword>
<evidence type="ECO:0000256" key="2">
    <source>
        <dbReference type="SAM" id="Coils"/>
    </source>
</evidence>
<proteinExistence type="inferred from homology"/>
<evidence type="ECO:0000256" key="3">
    <source>
        <dbReference type="SAM" id="MobiDB-lite"/>
    </source>
</evidence>
<dbReference type="Proteomes" id="UP000672009">
    <property type="component" value="Chromosome"/>
</dbReference>
<dbReference type="GO" id="GO:1990281">
    <property type="term" value="C:efflux pump complex"/>
    <property type="evidence" value="ECO:0007669"/>
    <property type="project" value="TreeGrafter"/>
</dbReference>
<keyword evidence="6" id="KW-1185">Reference proteome</keyword>
<name>A0A975F6Q5_9GAMM</name>
<dbReference type="Gene3D" id="2.40.30.170">
    <property type="match status" value="1"/>
</dbReference>
<dbReference type="PANTHER" id="PTHR30469">
    <property type="entry name" value="MULTIDRUG RESISTANCE PROTEIN MDTA"/>
    <property type="match status" value="1"/>
</dbReference>
<dbReference type="AlphaFoldDB" id="A0A975F6Q5"/>
<dbReference type="InterPro" id="IPR058625">
    <property type="entry name" value="MdtA-like_BSH"/>
</dbReference>
<dbReference type="InterPro" id="IPR006143">
    <property type="entry name" value="RND_pump_MFP"/>
</dbReference>
<dbReference type="Gene3D" id="2.40.50.100">
    <property type="match status" value="1"/>
</dbReference>
<dbReference type="NCBIfam" id="TIGR01730">
    <property type="entry name" value="RND_mfp"/>
    <property type="match status" value="1"/>
</dbReference>
<gene>
    <name evidence="5" type="ORF">J9260_11860</name>
</gene>
<dbReference type="GO" id="GO:0015562">
    <property type="term" value="F:efflux transmembrane transporter activity"/>
    <property type="evidence" value="ECO:0007669"/>
    <property type="project" value="TreeGrafter"/>
</dbReference>
<dbReference type="EMBL" id="CP072793">
    <property type="protein sequence ID" value="QTR52421.1"/>
    <property type="molecule type" value="Genomic_DNA"/>
</dbReference>
<organism evidence="5 6">
    <name type="scientific">Thiothrix unzii</name>
    <dbReference type="NCBI Taxonomy" id="111769"/>
    <lineage>
        <taxon>Bacteria</taxon>
        <taxon>Pseudomonadati</taxon>
        <taxon>Pseudomonadota</taxon>
        <taxon>Gammaproteobacteria</taxon>
        <taxon>Thiotrichales</taxon>
        <taxon>Thiotrichaceae</taxon>
        <taxon>Thiothrix</taxon>
    </lineage>
</organism>
<evidence type="ECO:0000259" key="4">
    <source>
        <dbReference type="Pfam" id="PF25917"/>
    </source>
</evidence>